<gene>
    <name evidence="1" type="ORF">SAMN05421770_10124</name>
</gene>
<dbReference type="EMBL" id="FZOU01000001">
    <property type="protein sequence ID" value="SNS21661.1"/>
    <property type="molecule type" value="Genomic_DNA"/>
</dbReference>
<dbReference type="AlphaFoldDB" id="A0A239CPP8"/>
<proteinExistence type="predicted"/>
<keyword evidence="2" id="KW-1185">Reference proteome</keyword>
<organism evidence="1 2">
    <name type="scientific">Granulicella rosea</name>
    <dbReference type="NCBI Taxonomy" id="474952"/>
    <lineage>
        <taxon>Bacteria</taxon>
        <taxon>Pseudomonadati</taxon>
        <taxon>Acidobacteriota</taxon>
        <taxon>Terriglobia</taxon>
        <taxon>Terriglobales</taxon>
        <taxon>Acidobacteriaceae</taxon>
        <taxon>Granulicella</taxon>
    </lineage>
</organism>
<accession>A0A239CPP8</accession>
<name>A0A239CPP8_9BACT</name>
<reference evidence="1 2" key="1">
    <citation type="submission" date="2017-06" db="EMBL/GenBank/DDBJ databases">
        <authorList>
            <person name="Kim H.J."/>
            <person name="Triplett B.A."/>
        </authorList>
    </citation>
    <scope>NUCLEOTIDE SEQUENCE [LARGE SCALE GENOMIC DNA]</scope>
    <source>
        <strain evidence="1 2">DSM 18704</strain>
    </source>
</reference>
<protein>
    <submittedName>
        <fullName evidence="1">Uncharacterized protein</fullName>
    </submittedName>
</protein>
<evidence type="ECO:0000313" key="1">
    <source>
        <dbReference type="EMBL" id="SNS21661.1"/>
    </source>
</evidence>
<sequence>MSCDFPKTAEGNLALAFKLVHHLSDSLKDTHGRYDWTTENLSALRAFADSTQHPYTLKSYPPVGSNQKGAFLWDYVAYQQGTGILITAESEFDNLPGKLREDFDKLLYVHSPIKLFIFRMEKNLDKIARVVDDLTTHMDSCKTYSPADVYVLYCRTWRNNDQSSGDLAWLQQIGGKPMHRDVCGKGFVQVLPQKTPD</sequence>
<dbReference type="Proteomes" id="UP000198356">
    <property type="component" value="Unassembled WGS sequence"/>
</dbReference>
<evidence type="ECO:0000313" key="2">
    <source>
        <dbReference type="Proteomes" id="UP000198356"/>
    </source>
</evidence>